<evidence type="ECO:0000313" key="2">
    <source>
        <dbReference type="EMBL" id="SHJ99509.1"/>
    </source>
</evidence>
<gene>
    <name evidence="2" type="ORF">SAMN05444342_0209</name>
</gene>
<sequence length="84" mass="9425">MRTDMKRRRDQGGDRVSLDVLSAVMDAAGYDDATEFETCLYDVIDPDALDSLFHQRTRGGRVEFTIDGFEVRVHSNGTVEATPE</sequence>
<keyword evidence="3" id="KW-1185">Reference proteome</keyword>
<reference evidence="3" key="1">
    <citation type="submission" date="2016-11" db="EMBL/GenBank/DDBJ databases">
        <authorList>
            <person name="Varghese N."/>
            <person name="Submissions S."/>
        </authorList>
    </citation>
    <scope>NUCLEOTIDE SEQUENCE [LARGE SCALE GENOMIC DNA]</scope>
    <source>
        <strain evidence="3">DX253</strain>
    </source>
</reference>
<name>A0A1M6NUR8_HALPU</name>
<feature type="domain" description="Halobacterial output" evidence="1">
    <location>
        <begin position="14"/>
        <end position="83"/>
    </location>
</feature>
<accession>A0A1M6NUR8</accession>
<dbReference type="AlphaFoldDB" id="A0A1M6NUR8"/>
<proteinExistence type="predicted"/>
<dbReference type="InterPro" id="IPR040624">
    <property type="entry name" value="HalOD1"/>
</dbReference>
<dbReference type="Proteomes" id="UP000184203">
    <property type="component" value="Unassembled WGS sequence"/>
</dbReference>
<evidence type="ECO:0000259" key="1">
    <source>
        <dbReference type="Pfam" id="PF18545"/>
    </source>
</evidence>
<protein>
    <recommendedName>
        <fullName evidence="1">Halobacterial output domain-containing protein</fullName>
    </recommendedName>
</protein>
<dbReference type="Pfam" id="PF18545">
    <property type="entry name" value="HalOD1"/>
    <property type="match status" value="1"/>
</dbReference>
<evidence type="ECO:0000313" key="3">
    <source>
        <dbReference type="Proteomes" id="UP000184203"/>
    </source>
</evidence>
<organism evidence="2 3">
    <name type="scientific">Haladaptatus paucihalophilus DX253</name>
    <dbReference type="NCBI Taxonomy" id="797209"/>
    <lineage>
        <taxon>Archaea</taxon>
        <taxon>Methanobacteriati</taxon>
        <taxon>Methanobacteriota</taxon>
        <taxon>Stenosarchaea group</taxon>
        <taxon>Halobacteria</taxon>
        <taxon>Halobacteriales</taxon>
        <taxon>Haladaptataceae</taxon>
        <taxon>Haladaptatus</taxon>
    </lineage>
</organism>
<dbReference type="EMBL" id="FRAN01000001">
    <property type="protein sequence ID" value="SHJ99509.1"/>
    <property type="molecule type" value="Genomic_DNA"/>
</dbReference>